<dbReference type="RefSeq" id="WP_232890478.1">
    <property type="nucleotide sequence ID" value="NZ_JAJSPM010000004.1"/>
</dbReference>
<sequence>MLVRASYETVQESRMELVAKKMADIQKETNAKESEHQVDKRLRTNEYGSIIILSILFISVCIIGQNQPTLA</sequence>
<name>A0ABS8X372_9GAMM</name>
<proteinExistence type="predicted"/>
<evidence type="ECO:0000256" key="1">
    <source>
        <dbReference type="SAM" id="Phobius"/>
    </source>
</evidence>
<comment type="caution">
    <text evidence="2">The sequence shown here is derived from an EMBL/GenBank/DDBJ whole genome shotgun (WGS) entry which is preliminary data.</text>
</comment>
<protein>
    <submittedName>
        <fullName evidence="2">Uncharacterized protein</fullName>
    </submittedName>
</protein>
<evidence type="ECO:0000313" key="2">
    <source>
        <dbReference type="EMBL" id="MCE3531710.1"/>
    </source>
</evidence>
<keyword evidence="1" id="KW-1133">Transmembrane helix</keyword>
<dbReference type="Proteomes" id="UP001320170">
    <property type="component" value="Unassembled WGS sequence"/>
</dbReference>
<evidence type="ECO:0000313" key="3">
    <source>
        <dbReference type="Proteomes" id="UP001320170"/>
    </source>
</evidence>
<feature type="transmembrane region" description="Helical" evidence="1">
    <location>
        <begin position="47"/>
        <end position="65"/>
    </location>
</feature>
<reference evidence="2 3" key="1">
    <citation type="journal article" date="2024" name="Pathogens">
        <title>Characterization of a Novel Species of Legionella Isolated from a Healthcare Facility: Legionella resiliens sp. nov.</title>
        <authorList>
            <person name="Cristino S."/>
            <person name="Pascale M.R."/>
            <person name="Marino F."/>
            <person name="Derelitto C."/>
            <person name="Salaris S."/>
            <person name="Orsini M."/>
            <person name="Squarzoni S."/>
            <person name="Grottola A."/>
            <person name="Girolamini L."/>
        </authorList>
    </citation>
    <scope>NUCLEOTIDE SEQUENCE [LARGE SCALE GENOMIC DNA]</scope>
    <source>
        <strain evidence="2 3">8cVS16</strain>
    </source>
</reference>
<gene>
    <name evidence="2" type="ORF">LXO92_04880</name>
</gene>
<keyword evidence="1" id="KW-0812">Transmembrane</keyword>
<keyword evidence="1" id="KW-0472">Membrane</keyword>
<keyword evidence="3" id="KW-1185">Reference proteome</keyword>
<dbReference type="EMBL" id="JAJTND010000003">
    <property type="protein sequence ID" value="MCE3531710.1"/>
    <property type="molecule type" value="Genomic_DNA"/>
</dbReference>
<accession>A0ABS8X372</accession>
<organism evidence="2 3">
    <name type="scientific">Legionella resiliens</name>
    <dbReference type="NCBI Taxonomy" id="2905958"/>
    <lineage>
        <taxon>Bacteria</taxon>
        <taxon>Pseudomonadati</taxon>
        <taxon>Pseudomonadota</taxon>
        <taxon>Gammaproteobacteria</taxon>
        <taxon>Legionellales</taxon>
        <taxon>Legionellaceae</taxon>
        <taxon>Legionella</taxon>
    </lineage>
</organism>